<gene>
    <name evidence="2" type="ORF">NV381_06170</name>
</gene>
<feature type="compositionally biased region" description="Basic and acidic residues" evidence="1">
    <location>
        <begin position="42"/>
        <end position="74"/>
    </location>
</feature>
<sequence length="108" mass="12045">MSMRPVELQFALHKNDEAGMLQNQLNHKPQQDQVQLAAASLKHAEKERQVASKADDVLHASVHDQERDKSGDRRQKSRSKPAAGATEDSKASGRNDHPYKGKHIDLSL</sequence>
<name>A0ABT1YDE6_9BACL</name>
<dbReference type="EMBL" id="JANQBD010000003">
    <property type="protein sequence ID" value="MCR8630785.1"/>
    <property type="molecule type" value="Genomic_DNA"/>
</dbReference>
<evidence type="ECO:0000313" key="2">
    <source>
        <dbReference type="EMBL" id="MCR8630785.1"/>
    </source>
</evidence>
<reference evidence="2 3" key="1">
    <citation type="submission" date="2022-08" db="EMBL/GenBank/DDBJ databases">
        <title>Paenibacillus endoradicis sp. nov., Paenibacillus radicibacter sp. nov and Paenibacillus pararadicis sp. nov., three cold-adapted plant growth-promoting bacteria isolated from root of Larix gmelinii in Great Khingan.</title>
        <authorList>
            <person name="Xue H."/>
        </authorList>
    </citation>
    <scope>NUCLEOTIDE SEQUENCE [LARGE SCALE GENOMIC DNA]</scope>
    <source>
        <strain evidence="2 3">N5-1-1-5</strain>
    </source>
</reference>
<evidence type="ECO:0008006" key="4">
    <source>
        <dbReference type="Google" id="ProtNLM"/>
    </source>
</evidence>
<organism evidence="2 3">
    <name type="scientific">Paenibacillus radicis</name>
    <name type="common">ex Xue et al. 2023</name>
    <dbReference type="NCBI Taxonomy" id="2972489"/>
    <lineage>
        <taxon>Bacteria</taxon>
        <taxon>Bacillati</taxon>
        <taxon>Bacillota</taxon>
        <taxon>Bacilli</taxon>
        <taxon>Bacillales</taxon>
        <taxon>Paenibacillaceae</taxon>
        <taxon>Paenibacillus</taxon>
    </lineage>
</organism>
<evidence type="ECO:0000256" key="1">
    <source>
        <dbReference type="SAM" id="MobiDB-lite"/>
    </source>
</evidence>
<comment type="caution">
    <text evidence="2">The sequence shown here is derived from an EMBL/GenBank/DDBJ whole genome shotgun (WGS) entry which is preliminary data.</text>
</comment>
<dbReference type="RefSeq" id="WP_258212391.1">
    <property type="nucleotide sequence ID" value="NZ_JANQBD010000003.1"/>
</dbReference>
<dbReference type="Proteomes" id="UP001300012">
    <property type="component" value="Unassembled WGS sequence"/>
</dbReference>
<proteinExistence type="predicted"/>
<feature type="region of interest" description="Disordered" evidence="1">
    <location>
        <begin position="40"/>
        <end position="108"/>
    </location>
</feature>
<protein>
    <recommendedName>
        <fullName evidence="4">RNA polymerase subunit sigma</fullName>
    </recommendedName>
</protein>
<accession>A0ABT1YDE6</accession>
<keyword evidence="3" id="KW-1185">Reference proteome</keyword>
<evidence type="ECO:0000313" key="3">
    <source>
        <dbReference type="Proteomes" id="UP001300012"/>
    </source>
</evidence>
<feature type="compositionally biased region" description="Basic and acidic residues" evidence="1">
    <location>
        <begin position="87"/>
        <end position="108"/>
    </location>
</feature>